<proteinExistence type="predicted"/>
<dbReference type="Proteomes" id="UP000298340">
    <property type="component" value="Unassembled WGS sequence"/>
</dbReference>
<dbReference type="Proteomes" id="UP000295270">
    <property type="component" value="Unassembled WGS sequence"/>
</dbReference>
<reference evidence="2" key="3">
    <citation type="submission" date="2019-03" db="EMBL/GenBank/DDBJ databases">
        <authorList>
            <person name="Whitman W."/>
            <person name="Huntemann M."/>
            <person name="Clum A."/>
            <person name="Pillay M."/>
            <person name="Palaniappan K."/>
            <person name="Varghese N."/>
            <person name="Mikhailova N."/>
            <person name="Stamatis D."/>
            <person name="Reddy T."/>
            <person name="Daum C."/>
            <person name="Shapiro N."/>
            <person name="Ivanova N."/>
            <person name="Kyrpides N."/>
            <person name="Woyke T."/>
        </authorList>
    </citation>
    <scope>NUCLEOTIDE SEQUENCE</scope>
    <source>
        <strain evidence="2">P5626</strain>
    </source>
</reference>
<sequence length="360" mass="41973">MTNRNPNIKTEFQGVRFVQGVVQDNHSIFQNLSRENDQGNDCYIEFVRNGLATNYGIFVQIKSGDSYKDSLGYKFTADKAHLEYWNQGLNLTVGIVFDPEIKKAFWVDVTSYLTSRPDIFTQSYHTIRVDKANEFSEATFPAFIEYCFSFRQLFSSYEKFGRALEWFANIDNSSICYEGMKALYSYHREKPATWFYIISNFSKIKEEGIRKNILGLLSNYVNRDIFWHSNNFQYLSSPDVKENLSNLMTKYFRRNEIEIILSYLEGGIVRGSFNYLIFLVINMVADLHEILKEIAFNASIDEDKRNFCFWLYMHVAKLHSINDTLKTADDYLIKFPFGLKDEALMGIKESIEKGELCPIG</sequence>
<keyword evidence="4" id="KW-1185">Reference proteome</keyword>
<protein>
    <submittedName>
        <fullName evidence="3">DUF4365 domain-containing protein</fullName>
    </submittedName>
    <submittedName>
        <fullName evidence="2">Uncharacterized protein DUF4365</fullName>
    </submittedName>
</protein>
<dbReference type="EMBL" id="QWDN01000014">
    <property type="protein sequence ID" value="TEB41803.1"/>
    <property type="molecule type" value="Genomic_DNA"/>
</dbReference>
<gene>
    <name evidence="3" type="ORF">D0809_23715</name>
    <name evidence="2" type="ORF">EV142_11532</name>
</gene>
<organism evidence="3 5">
    <name type="scientific">Flavobacterium circumlabens</name>
    <dbReference type="NCBI Taxonomy" id="2133765"/>
    <lineage>
        <taxon>Bacteria</taxon>
        <taxon>Pseudomonadati</taxon>
        <taxon>Bacteroidota</taxon>
        <taxon>Flavobacteriia</taxon>
        <taxon>Flavobacteriales</taxon>
        <taxon>Flavobacteriaceae</taxon>
        <taxon>Flavobacterium</taxon>
    </lineage>
</organism>
<reference evidence="3 5" key="2">
    <citation type="journal article" date="2018" name="Syst. Appl. Microbiol.">
        <title>Flavobacterium circumlabens sp. nov. and Flavobacterium cupreum sp. nov., two psychrotrophic species isolated from Antarctic environmental samples.</title>
        <authorList>
            <person name="Kralova S."/>
            <person name="Busse H.J."/>
            <person name="Svec P."/>
            <person name="Maslanova I."/>
            <person name="Stankova E."/>
            <person name="Bartak M."/>
            <person name="Sedlacek I."/>
        </authorList>
    </citation>
    <scope>NUCLEOTIDE SEQUENCE [LARGE SCALE GENOMIC DNA]</scope>
    <source>
        <strain evidence="3 5">CCM 8828</strain>
    </source>
</reference>
<accession>A0A4Y7U5T3</accession>
<dbReference type="AlphaFoldDB" id="A0A4Y7U5T3"/>
<name>A0A4Y7U5T3_9FLAO</name>
<dbReference type="RefSeq" id="WP_132038282.1">
    <property type="nucleotide sequence ID" value="NZ_QWDN01000014.1"/>
</dbReference>
<evidence type="ECO:0000313" key="3">
    <source>
        <dbReference type="EMBL" id="TEB41803.1"/>
    </source>
</evidence>
<evidence type="ECO:0000313" key="5">
    <source>
        <dbReference type="Proteomes" id="UP000298340"/>
    </source>
</evidence>
<comment type="caution">
    <text evidence="3">The sequence shown here is derived from an EMBL/GenBank/DDBJ whole genome shotgun (WGS) entry which is preliminary data.</text>
</comment>
<evidence type="ECO:0000313" key="4">
    <source>
        <dbReference type="Proteomes" id="UP000295270"/>
    </source>
</evidence>
<dbReference type="InterPro" id="IPR025375">
    <property type="entry name" value="DUF4365"/>
</dbReference>
<dbReference type="OrthoDB" id="7058312at2"/>
<feature type="domain" description="DUF4365" evidence="1">
    <location>
        <begin position="13"/>
        <end position="144"/>
    </location>
</feature>
<evidence type="ECO:0000313" key="2">
    <source>
        <dbReference type="EMBL" id="TCN50555.1"/>
    </source>
</evidence>
<evidence type="ECO:0000259" key="1">
    <source>
        <dbReference type="Pfam" id="PF14280"/>
    </source>
</evidence>
<reference evidence="2 4" key="1">
    <citation type="journal article" date="2015" name="Stand. Genomic Sci.">
        <title>Genomic Encyclopedia of Bacterial and Archaeal Type Strains, Phase III: the genomes of soil and plant-associated and newly described type strains.</title>
        <authorList>
            <person name="Whitman W.B."/>
            <person name="Woyke T."/>
            <person name="Klenk H.P."/>
            <person name="Zhou Y."/>
            <person name="Lilburn T.G."/>
            <person name="Beck B.J."/>
            <person name="De Vos P."/>
            <person name="Vandamme P."/>
            <person name="Eisen J.A."/>
            <person name="Garrity G."/>
            <person name="Hugenholtz P."/>
            <person name="Kyrpides N.C."/>
        </authorList>
    </citation>
    <scope>NUCLEOTIDE SEQUENCE [LARGE SCALE GENOMIC DNA]</scope>
    <source>
        <strain evidence="2 4">P5626</strain>
    </source>
</reference>
<dbReference type="EMBL" id="SLWA01000015">
    <property type="protein sequence ID" value="TCN50555.1"/>
    <property type="molecule type" value="Genomic_DNA"/>
</dbReference>
<dbReference type="Pfam" id="PF14280">
    <property type="entry name" value="DUF4365"/>
    <property type="match status" value="1"/>
</dbReference>